<evidence type="ECO:0000313" key="3">
    <source>
        <dbReference type="EMBL" id="APB34361.1"/>
    </source>
</evidence>
<evidence type="ECO:0000256" key="1">
    <source>
        <dbReference type="SAM" id="MobiDB-lite"/>
    </source>
</evidence>
<reference evidence="3 4" key="1">
    <citation type="submission" date="2016-10" db="EMBL/GenBank/DDBJ databases">
        <title>Description of Gloeomargarita lithophora gen. nov., sp. nov., a thylakoid-bearing basal-branching cyanobacterium with intracellular carbonates, and proposal for Gloeomargaritales ord. nov.</title>
        <authorList>
            <person name="Moreira D."/>
            <person name="Tavera R."/>
            <person name="Benzerara K."/>
            <person name="Skouri-Panet F."/>
            <person name="Couradeau E."/>
            <person name="Gerard E."/>
            <person name="Loussert C."/>
            <person name="Novelo E."/>
            <person name="Zivanovic Y."/>
            <person name="Lopez-Garcia P."/>
        </authorList>
    </citation>
    <scope>NUCLEOTIDE SEQUENCE [LARGE SCALE GENOMIC DNA]</scope>
    <source>
        <strain evidence="3 4">D10</strain>
    </source>
</reference>
<dbReference type="Gene3D" id="2.30.30.240">
    <property type="entry name" value="PRC-barrel domain"/>
    <property type="match status" value="2"/>
</dbReference>
<gene>
    <name evidence="3" type="ORF">GlitD10_2035</name>
</gene>
<dbReference type="InterPro" id="IPR011033">
    <property type="entry name" value="PRC_barrel-like_sf"/>
</dbReference>
<dbReference type="Proteomes" id="UP000180235">
    <property type="component" value="Chromosome"/>
</dbReference>
<dbReference type="PANTHER" id="PTHR36740:SF1">
    <property type="entry name" value="PRC-BARREL DOMAIN-CONTAINING PROTEIN"/>
    <property type="match status" value="1"/>
</dbReference>
<dbReference type="SUPFAM" id="SSF50346">
    <property type="entry name" value="PRC-barrel domain"/>
    <property type="match status" value="2"/>
</dbReference>
<evidence type="ECO:0000313" key="4">
    <source>
        <dbReference type="Proteomes" id="UP000180235"/>
    </source>
</evidence>
<feature type="region of interest" description="Disordered" evidence="1">
    <location>
        <begin position="188"/>
        <end position="248"/>
    </location>
</feature>
<sequence length="287" mass="32644">MKATTQVCFRSALIDCQLITRERGRRLGVVSQVWCDVDAWQVVALDIKDSLVNNYLPGEPTHSVRLQHVRQIGDVVLVEDDRVLEELDPLPYTRLVGSEVVTETGEFLGKVRDFEFAVEQGRISHLVIDSLGVPRVPSRFLSTYELSVDEVVSVGADKLIVFEGAEERLNQLTRGWLEAVGIGKPPWEREDDPNYLPTPVSYENRLGSGTPTNNERRRARPEEDWAEPEELPVRPARKTPRRVESAYVEPLEAEPLEVDLETDAWAEAEPYQPPMNLPQRQYEEESN</sequence>
<evidence type="ECO:0000259" key="2">
    <source>
        <dbReference type="Pfam" id="PF05239"/>
    </source>
</evidence>
<feature type="compositionally biased region" description="Basic and acidic residues" evidence="1">
    <location>
        <begin position="214"/>
        <end position="223"/>
    </location>
</feature>
<keyword evidence="4" id="KW-1185">Reference proteome</keyword>
<dbReference type="STRING" id="1188229.GlitD10_2035"/>
<dbReference type="Pfam" id="PF05239">
    <property type="entry name" value="PRC"/>
    <property type="match status" value="2"/>
</dbReference>
<dbReference type="EMBL" id="CP017675">
    <property type="protein sequence ID" value="APB34361.1"/>
    <property type="molecule type" value="Genomic_DNA"/>
</dbReference>
<feature type="region of interest" description="Disordered" evidence="1">
    <location>
        <begin position="263"/>
        <end position="287"/>
    </location>
</feature>
<dbReference type="KEGG" id="glt:GlitD10_2035"/>
<dbReference type="RefSeq" id="WP_071454810.1">
    <property type="nucleotide sequence ID" value="NZ_CP017675.1"/>
</dbReference>
<feature type="domain" description="PRC-barrel" evidence="2">
    <location>
        <begin position="10"/>
        <end position="81"/>
    </location>
</feature>
<feature type="domain" description="PRC-barrel" evidence="2">
    <location>
        <begin position="92"/>
        <end position="167"/>
    </location>
</feature>
<dbReference type="InterPro" id="IPR027275">
    <property type="entry name" value="PRC-brl_dom"/>
</dbReference>
<name>A0A1J0AEK2_9CYAN</name>
<dbReference type="AlphaFoldDB" id="A0A1J0AEK2"/>
<protein>
    <submittedName>
        <fullName evidence="3">PRC-barrel domain-containing protein</fullName>
    </submittedName>
</protein>
<accession>A0A1J0AEK2</accession>
<dbReference type="PANTHER" id="PTHR36740">
    <property type="entry name" value="PRC DOMAIN-CONTAINING PROTEIN"/>
    <property type="match status" value="1"/>
</dbReference>
<proteinExistence type="predicted"/>
<organism evidence="3 4">
    <name type="scientific">Gloeomargarita lithophora Alchichica-D10</name>
    <dbReference type="NCBI Taxonomy" id="1188229"/>
    <lineage>
        <taxon>Bacteria</taxon>
        <taxon>Bacillati</taxon>
        <taxon>Cyanobacteriota</taxon>
        <taxon>Cyanophyceae</taxon>
        <taxon>Gloeomargaritales</taxon>
        <taxon>Gloeomargaritaceae</taxon>
        <taxon>Gloeomargarita</taxon>
    </lineage>
</organism>
<dbReference type="OrthoDB" id="570311at2"/>